<dbReference type="InterPro" id="IPR002156">
    <property type="entry name" value="RNaseH_domain"/>
</dbReference>
<evidence type="ECO:0000259" key="3">
    <source>
        <dbReference type="PROSITE" id="PS50878"/>
    </source>
</evidence>
<dbReference type="InterPro" id="IPR036397">
    <property type="entry name" value="RNaseH_sf"/>
</dbReference>
<dbReference type="CDD" id="cd06222">
    <property type="entry name" value="RNase_H_like"/>
    <property type="match status" value="1"/>
</dbReference>
<dbReference type="SUPFAM" id="SSF56219">
    <property type="entry name" value="DNase I-like"/>
    <property type="match status" value="1"/>
</dbReference>
<keyword evidence="5" id="KW-1185">Reference proteome</keyword>
<dbReference type="InterPro" id="IPR044730">
    <property type="entry name" value="RNase_H-like_dom_plant"/>
</dbReference>
<dbReference type="InterPro" id="IPR005135">
    <property type="entry name" value="Endo/exonuclease/phosphatase"/>
</dbReference>
<dbReference type="Gene3D" id="3.30.420.10">
    <property type="entry name" value="Ribonuclease H-like superfamily/Ribonuclease H"/>
    <property type="match status" value="1"/>
</dbReference>
<dbReference type="GO" id="GO:0008270">
    <property type="term" value="F:zinc ion binding"/>
    <property type="evidence" value="ECO:0007669"/>
    <property type="project" value="UniProtKB-KW"/>
</dbReference>
<dbReference type="GO" id="GO:0003676">
    <property type="term" value="F:nucleic acid binding"/>
    <property type="evidence" value="ECO:0007669"/>
    <property type="project" value="InterPro"/>
</dbReference>
<dbReference type="InterPro" id="IPR001878">
    <property type="entry name" value="Znf_CCHC"/>
</dbReference>
<evidence type="ECO:0000256" key="1">
    <source>
        <dbReference type="PROSITE-ProRule" id="PRU00047"/>
    </source>
</evidence>
<feature type="domain" description="Reverse transcriptase" evidence="3">
    <location>
        <begin position="909"/>
        <end position="1191"/>
    </location>
</feature>
<dbReference type="Proteomes" id="UP000188268">
    <property type="component" value="Unassembled WGS sequence"/>
</dbReference>
<evidence type="ECO:0000313" key="4">
    <source>
        <dbReference type="EMBL" id="OMO59710.1"/>
    </source>
</evidence>
<dbReference type="PROSITE" id="PS50878">
    <property type="entry name" value="RT_POL"/>
    <property type="match status" value="1"/>
</dbReference>
<comment type="caution">
    <text evidence="4">The sequence shown here is derived from an EMBL/GenBank/DDBJ whole genome shotgun (WGS) entry which is preliminary data.</text>
</comment>
<dbReference type="InterPro" id="IPR026960">
    <property type="entry name" value="RVT-Znf"/>
</dbReference>
<dbReference type="OMA" id="ENESVAH"/>
<gene>
    <name evidence="4" type="ORF">CCACVL1_24647</name>
</gene>
<dbReference type="InterPro" id="IPR000477">
    <property type="entry name" value="RT_dom"/>
</dbReference>
<dbReference type="Pfam" id="PF14392">
    <property type="entry name" value="zf-CCHC_4"/>
    <property type="match status" value="1"/>
</dbReference>
<dbReference type="PROSITE" id="PS50158">
    <property type="entry name" value="ZF_CCHC"/>
    <property type="match status" value="1"/>
</dbReference>
<dbReference type="STRING" id="210143.A0A1R3GNW3"/>
<dbReference type="InterPro" id="IPR036691">
    <property type="entry name" value="Endo/exonu/phosph_ase_sf"/>
</dbReference>
<dbReference type="Gramene" id="OMO59710">
    <property type="protein sequence ID" value="OMO59710"/>
    <property type="gene ID" value="CCACVL1_24647"/>
</dbReference>
<proteinExistence type="predicted"/>
<dbReference type="SUPFAM" id="SSF53098">
    <property type="entry name" value="Ribonuclease H-like"/>
    <property type="match status" value="1"/>
</dbReference>
<dbReference type="CDD" id="cd01650">
    <property type="entry name" value="RT_nLTR_like"/>
    <property type="match status" value="1"/>
</dbReference>
<keyword evidence="1" id="KW-0863">Zinc-finger</keyword>
<dbReference type="Pfam" id="PF00078">
    <property type="entry name" value="RVT_1"/>
    <property type="match status" value="1"/>
</dbReference>
<accession>A0A1R3GNW3</accession>
<dbReference type="Pfam" id="PF13456">
    <property type="entry name" value="RVT_3"/>
    <property type="match status" value="1"/>
</dbReference>
<keyword evidence="4" id="KW-0695">RNA-directed DNA polymerase</keyword>
<dbReference type="Gene3D" id="3.60.10.10">
    <property type="entry name" value="Endonuclease/exonuclease/phosphatase"/>
    <property type="match status" value="1"/>
</dbReference>
<protein>
    <submittedName>
        <fullName evidence="4">Reverse transcriptase</fullName>
    </submittedName>
</protein>
<dbReference type="InterPro" id="IPR025558">
    <property type="entry name" value="DUF4283"/>
</dbReference>
<dbReference type="InterPro" id="IPR025836">
    <property type="entry name" value="Zn_knuckle_CX2CX4HX4C"/>
</dbReference>
<sequence>MAEALSDQMWKQLALTVEEEDYVSDDEPPSPEKATAERFWMVGRLHTERPFNNQAMIRTLKQVWRLVKAVSIIALENNLFLFKFATEADRNRPLGKRSLEMAEKMGKKMGTLIAVDPSLDMEGWACFLRKRVEIDVTKPLRRAIPIGKSTNGVRGRLAYERLPEFCFGCGRIGHCVIDCAEISDDPGQIQQYGDWLRASPLKPRVSGAGSRIPPVSESTLIRRDFAVNFDKSTGCRKALFQEEHGESSGENSPVGSQIGNNDKNGKFLIDGASFGGNHGKRVLEKGKLDLEIEEEAGRLNRALIVHDLGVSKIDLVEKIVNKSTGDVVGDLAKEAGKIVLNRKDFLASASKGQVGLKTKLGRDINCAAALGKKISKRGAADSEFSGPLTSKQKVNVLESDSISSFGVSNAGEAKSADVGENTNVVPPGAMIGVAWNCRGLGNPWTVRALRELIRRERPNVVFLMETKLPDFKLDSIRRRCKMHACFGVSATGRSGGLAMFWDDSVDLQLISFSQHHIDMWVDENQRLAKWRLTGFYGEADTGRRHLSWDLLRQFVLHDEKNWFCFGDFNELLWQAEKDGGRERPEAQMVAFREALDDCGLYDIGYRGNMFTWKRGMGNNEFIHERLDRGVATFEWTSRFPTACITHLSSSVSDHSPILLNTEVKQRRRKKQSCSCKQNFFEAGWCKEADCEKLVVDCWEFTDGLGLLDRIVQLRDSLGKKYDQQFRSLRERIDELSKKLNKISGVGGHVRNSEEVELREEINRLLEEEESFWLQWSRVNWLSEGDRNTSFFHAQASKRRKKNSIEQLEGENGRLSDDPVEIQDIASAYFKKLFISSGSKHYDEILEAVNPSITTEMNEHLLADFTAEEIFTALKQIHPTKAPGPDGMPVFFFKKFWHIVGSDVTSFCLDFFHGNLDLSIANKTHIVLIPKVDKPKNITQFRPISLCNVLYKIISKVLVNRLKSILPVCISESQSAFVPGRLITDNILVAFELLHSLKHRKTGKQGFFALKLDMSKAYDRVEWDFLEAIMLRMGFDRRWVELIMRCVRSVSFSVVVNGDVTDNFKPEHGLRQGDPLSPYLFLMCTEGLSALLSKGQTDGLLSGVSVSRTGPRVSHLFFADDSLLFGKANSAESGKVKDYLRIYEECSGQKINFEKSVVFFSRNIAQSDRDRVKAIFAVGEQSIIEKYLGLPTFVGRNKRSAFNWIKERIAKKIASWNMRWLSQGGREVMIKSVLQAIPTYAMNVFAFPQNLCNDINGMISRFWWKQRIDQRPIYWIPWRKLCKAKDFGGMGFRDMEFFNQALLAKQGWKLLHHPDSLMARVLKARYFPRTTFLEAKEGWLPSFTWRSILKGRDLLQYGLRWRIGNGRSVRILHDRWVAKLPGFIPFSGQGKIPDDSLVADLMHEVGFSWDGDLIRSIFIEEEAEAIVQIPLSYRLQNDMLVWHFDNKGIYSVKSGYRVLCNLQAEAEENLEEVLDDKPYFHRIWNADVPPKVRVFAWRLFFEALLVMDSLHARHMDVDRTCFRCKQENESVAHAICLCPFAAEVWCHVSNFFLNDDSYLYADIQDPDAGNLDQNPEWFRLSLLTAWAIWNARNATLFEEKFSRSIDTALFAFSYFKEFSRCRKAAAIQMPFTSPCWKPPATNFIKVNFDGAFDSTRQIGAYGLIARNSDGLVLGACSGNILNVSDAFVAESFAAVRALSWSREMGFSAVVIEGDALSIIRKINSLSLDFSPVGAYVKEAKSLKVLFSSCVVQHIGRNGNSVAHDLAKHGLLLDDEIVWMEDVPPWLHDSLKTDCIFSSSS</sequence>
<dbReference type="InterPro" id="IPR043502">
    <property type="entry name" value="DNA/RNA_pol_sf"/>
</dbReference>
<dbReference type="EMBL" id="AWWV01013877">
    <property type="protein sequence ID" value="OMO59710.1"/>
    <property type="molecule type" value="Genomic_DNA"/>
</dbReference>
<dbReference type="OrthoDB" id="1001505at2759"/>
<dbReference type="SUPFAM" id="SSF56672">
    <property type="entry name" value="DNA/RNA polymerases"/>
    <property type="match status" value="1"/>
</dbReference>
<keyword evidence="4" id="KW-0548">Nucleotidyltransferase</keyword>
<dbReference type="InterPro" id="IPR012337">
    <property type="entry name" value="RNaseH-like_sf"/>
</dbReference>
<keyword evidence="4" id="KW-0808">Transferase</keyword>
<organism evidence="4 5">
    <name type="scientific">Corchorus capsularis</name>
    <name type="common">Jute</name>
    <dbReference type="NCBI Taxonomy" id="210143"/>
    <lineage>
        <taxon>Eukaryota</taxon>
        <taxon>Viridiplantae</taxon>
        <taxon>Streptophyta</taxon>
        <taxon>Embryophyta</taxon>
        <taxon>Tracheophyta</taxon>
        <taxon>Spermatophyta</taxon>
        <taxon>Magnoliopsida</taxon>
        <taxon>eudicotyledons</taxon>
        <taxon>Gunneridae</taxon>
        <taxon>Pentapetalae</taxon>
        <taxon>rosids</taxon>
        <taxon>malvids</taxon>
        <taxon>Malvales</taxon>
        <taxon>Malvaceae</taxon>
        <taxon>Grewioideae</taxon>
        <taxon>Apeibeae</taxon>
        <taxon>Corchorus</taxon>
    </lineage>
</organism>
<evidence type="ECO:0000313" key="5">
    <source>
        <dbReference type="Proteomes" id="UP000188268"/>
    </source>
</evidence>
<dbReference type="Pfam" id="PF03372">
    <property type="entry name" value="Exo_endo_phos"/>
    <property type="match status" value="1"/>
</dbReference>
<dbReference type="PANTHER" id="PTHR33116:SF86">
    <property type="entry name" value="REVERSE TRANSCRIPTASE DOMAIN-CONTAINING PROTEIN"/>
    <property type="match status" value="1"/>
</dbReference>
<dbReference type="GO" id="GO:0004523">
    <property type="term" value="F:RNA-DNA hybrid ribonuclease activity"/>
    <property type="evidence" value="ECO:0007669"/>
    <property type="project" value="InterPro"/>
</dbReference>
<dbReference type="Pfam" id="PF14111">
    <property type="entry name" value="DUF4283"/>
    <property type="match status" value="1"/>
</dbReference>
<evidence type="ECO:0000259" key="2">
    <source>
        <dbReference type="PROSITE" id="PS50158"/>
    </source>
</evidence>
<keyword evidence="1" id="KW-0862">Zinc</keyword>
<keyword evidence="1" id="KW-0479">Metal-binding</keyword>
<name>A0A1R3GNW3_COCAP</name>
<dbReference type="PANTHER" id="PTHR33116">
    <property type="entry name" value="REVERSE TRANSCRIPTASE ZINC-BINDING DOMAIN-CONTAINING PROTEIN-RELATED-RELATED"/>
    <property type="match status" value="1"/>
</dbReference>
<dbReference type="GO" id="GO:0003964">
    <property type="term" value="F:RNA-directed DNA polymerase activity"/>
    <property type="evidence" value="ECO:0007669"/>
    <property type="project" value="UniProtKB-KW"/>
</dbReference>
<feature type="domain" description="CCHC-type" evidence="2">
    <location>
        <begin position="166"/>
        <end position="181"/>
    </location>
</feature>
<reference evidence="4 5" key="1">
    <citation type="submission" date="2013-09" db="EMBL/GenBank/DDBJ databases">
        <title>Corchorus capsularis genome sequencing.</title>
        <authorList>
            <person name="Alam M."/>
            <person name="Haque M.S."/>
            <person name="Islam M.S."/>
            <person name="Emdad E.M."/>
            <person name="Islam M.M."/>
            <person name="Ahmed B."/>
            <person name="Halim A."/>
            <person name="Hossen Q.M.M."/>
            <person name="Hossain M.Z."/>
            <person name="Ahmed R."/>
            <person name="Khan M.M."/>
            <person name="Islam R."/>
            <person name="Rashid M.M."/>
            <person name="Khan S.A."/>
            <person name="Rahman M.S."/>
            <person name="Alam M."/>
        </authorList>
    </citation>
    <scope>NUCLEOTIDE SEQUENCE [LARGE SCALE GENOMIC DNA]</scope>
    <source>
        <strain evidence="5">cv. CVL-1</strain>
        <tissue evidence="4">Whole seedling</tissue>
    </source>
</reference>
<dbReference type="Pfam" id="PF13966">
    <property type="entry name" value="zf-RVT"/>
    <property type="match status" value="1"/>
</dbReference>